<dbReference type="Gene3D" id="3.40.50.300">
    <property type="entry name" value="P-loop containing nucleotide triphosphate hydrolases"/>
    <property type="match status" value="1"/>
</dbReference>
<keyword evidence="1" id="KW-0067">ATP-binding</keyword>
<evidence type="ECO:0000313" key="2">
    <source>
        <dbReference type="Proteomes" id="UP000617628"/>
    </source>
</evidence>
<evidence type="ECO:0000313" key="1">
    <source>
        <dbReference type="EMBL" id="MBK1879405.1"/>
    </source>
</evidence>
<dbReference type="InterPro" id="IPR027417">
    <property type="entry name" value="P-loop_NTPase"/>
</dbReference>
<proteinExistence type="predicted"/>
<keyword evidence="2" id="KW-1185">Reference proteome</keyword>
<sequence length="186" mass="20864">MTEPKTLYLVTGMPAVGKTTFAEQLASRLSACLVDIDSATESIVQAAMNRITGNPDDRDSDVFKETFRAPIYETLFTLARANLVHTDVVLTGPFTKELHNPNWPAEVQVKVGRSCRVKCVFLHCSAELRKDRLEARGNPRDRAKLETWETHLQYYDTESFPAYPHFAVDTGEPDAFENAVSRGLID</sequence>
<organism evidence="1 2">
    <name type="scientific">Pelagicoccus mobilis</name>
    <dbReference type="NCBI Taxonomy" id="415221"/>
    <lineage>
        <taxon>Bacteria</taxon>
        <taxon>Pseudomonadati</taxon>
        <taxon>Verrucomicrobiota</taxon>
        <taxon>Opitutia</taxon>
        <taxon>Puniceicoccales</taxon>
        <taxon>Pelagicoccaceae</taxon>
        <taxon>Pelagicoccus</taxon>
    </lineage>
</organism>
<dbReference type="Pfam" id="PF13671">
    <property type="entry name" value="AAA_33"/>
    <property type="match status" value="1"/>
</dbReference>
<accession>A0A934S1F6</accession>
<dbReference type="GO" id="GO:0005524">
    <property type="term" value="F:ATP binding"/>
    <property type="evidence" value="ECO:0007669"/>
    <property type="project" value="UniProtKB-KW"/>
</dbReference>
<dbReference type="RefSeq" id="WP_200357618.1">
    <property type="nucleotide sequence ID" value="NZ_JAENIL010000047.1"/>
</dbReference>
<name>A0A934S1F6_9BACT</name>
<comment type="caution">
    <text evidence="1">The sequence shown here is derived from an EMBL/GenBank/DDBJ whole genome shotgun (WGS) entry which is preliminary data.</text>
</comment>
<dbReference type="AlphaFoldDB" id="A0A934S1F6"/>
<dbReference type="Proteomes" id="UP000617628">
    <property type="component" value="Unassembled WGS sequence"/>
</dbReference>
<gene>
    <name evidence="1" type="ORF">JIN87_21135</name>
</gene>
<dbReference type="SUPFAM" id="SSF52540">
    <property type="entry name" value="P-loop containing nucleoside triphosphate hydrolases"/>
    <property type="match status" value="1"/>
</dbReference>
<protein>
    <submittedName>
        <fullName evidence="1">ATP-binding protein</fullName>
    </submittedName>
</protein>
<keyword evidence="1" id="KW-0547">Nucleotide-binding</keyword>
<reference evidence="1" key="1">
    <citation type="submission" date="2021-01" db="EMBL/GenBank/DDBJ databases">
        <title>Modified the classification status of verrucomicrobia.</title>
        <authorList>
            <person name="Feng X."/>
        </authorList>
    </citation>
    <scope>NUCLEOTIDE SEQUENCE</scope>
    <source>
        <strain evidence="1">KCTC 13126</strain>
    </source>
</reference>
<dbReference type="EMBL" id="JAENIL010000047">
    <property type="protein sequence ID" value="MBK1879405.1"/>
    <property type="molecule type" value="Genomic_DNA"/>
</dbReference>